<accession>X0YCE5</accession>
<name>X0YCE5_9ZZZZ</name>
<dbReference type="AlphaFoldDB" id="X0YCE5"/>
<evidence type="ECO:0000313" key="1">
    <source>
        <dbReference type="EMBL" id="GAG46398.1"/>
    </source>
</evidence>
<sequence length="53" mass="6278">MNYEEYTKLTNQNCVDPTEWNGTNPCCEQCDEELDQSDYETICVECYENKLNN</sequence>
<proteinExistence type="predicted"/>
<comment type="caution">
    <text evidence="1">The sequence shown here is derived from an EMBL/GenBank/DDBJ whole genome shotgun (WGS) entry which is preliminary data.</text>
</comment>
<reference evidence="1" key="1">
    <citation type="journal article" date="2014" name="Front. Microbiol.">
        <title>High frequency of phylogenetically diverse reductive dehalogenase-homologous genes in deep subseafloor sedimentary metagenomes.</title>
        <authorList>
            <person name="Kawai M."/>
            <person name="Futagami T."/>
            <person name="Toyoda A."/>
            <person name="Takaki Y."/>
            <person name="Nishi S."/>
            <person name="Hori S."/>
            <person name="Arai W."/>
            <person name="Tsubouchi T."/>
            <person name="Morono Y."/>
            <person name="Uchiyama I."/>
            <person name="Ito T."/>
            <person name="Fujiyama A."/>
            <person name="Inagaki F."/>
            <person name="Takami H."/>
        </authorList>
    </citation>
    <scope>NUCLEOTIDE SEQUENCE</scope>
    <source>
        <strain evidence="1">Expedition CK06-06</strain>
    </source>
</reference>
<protein>
    <submittedName>
        <fullName evidence="1">Uncharacterized protein</fullName>
    </submittedName>
</protein>
<organism evidence="1">
    <name type="scientific">marine sediment metagenome</name>
    <dbReference type="NCBI Taxonomy" id="412755"/>
    <lineage>
        <taxon>unclassified sequences</taxon>
        <taxon>metagenomes</taxon>
        <taxon>ecological metagenomes</taxon>
    </lineage>
</organism>
<dbReference type="EMBL" id="BARS01055510">
    <property type="protein sequence ID" value="GAG46398.1"/>
    <property type="molecule type" value="Genomic_DNA"/>
</dbReference>
<gene>
    <name evidence="1" type="ORF">S01H1_81952</name>
</gene>